<dbReference type="GO" id="GO:0016020">
    <property type="term" value="C:membrane"/>
    <property type="evidence" value="ECO:0007669"/>
    <property type="project" value="InterPro"/>
</dbReference>
<dbReference type="AlphaFoldDB" id="A0A8J4H5R5"/>
<keyword evidence="3" id="KW-1185">Reference proteome</keyword>
<evidence type="ECO:0000313" key="3">
    <source>
        <dbReference type="Proteomes" id="UP000677918"/>
    </source>
</evidence>
<sequence length="146" mass="16315">MKREQSGQKEPAVWRVLQEQFGGMADYRSQSVKQDNSELMLAYLESIVDSKLIPERLVKPYYENKAIYAQYLAALGRPLQDRDVQQAAQAMLSGQVICCLDGQVFACELRKKEASPVGEAKVEKTVLGPKDTLTESLDSNLISSSR</sequence>
<evidence type="ECO:0000256" key="1">
    <source>
        <dbReference type="ARBA" id="ARBA00023136"/>
    </source>
</evidence>
<dbReference type="InterPro" id="IPR004995">
    <property type="entry name" value="Spore_Ger"/>
</dbReference>
<reference evidence="2" key="1">
    <citation type="submission" date="2021-04" db="EMBL/GenBank/DDBJ databases">
        <title>Draft genome sequence of Xylanibacillus composti strain K13.</title>
        <authorList>
            <person name="Uke A."/>
            <person name="Chhe C."/>
            <person name="Baramee S."/>
            <person name="Kosugi A."/>
        </authorList>
    </citation>
    <scope>NUCLEOTIDE SEQUENCE</scope>
    <source>
        <strain evidence="2">K13</strain>
    </source>
</reference>
<keyword evidence="1" id="KW-0472">Membrane</keyword>
<gene>
    <name evidence="2" type="ORF">XYCOK13_18120</name>
</gene>
<proteinExistence type="predicted"/>
<evidence type="ECO:0000313" key="2">
    <source>
        <dbReference type="EMBL" id="GIQ68988.1"/>
    </source>
</evidence>
<dbReference type="Pfam" id="PF03323">
    <property type="entry name" value="GerA"/>
    <property type="match status" value="1"/>
</dbReference>
<dbReference type="EMBL" id="BOVK01000022">
    <property type="protein sequence ID" value="GIQ68988.1"/>
    <property type="molecule type" value="Genomic_DNA"/>
</dbReference>
<comment type="caution">
    <text evidence="2">The sequence shown here is derived from an EMBL/GenBank/DDBJ whole genome shotgun (WGS) entry which is preliminary data.</text>
</comment>
<protein>
    <submittedName>
        <fullName evidence="2">Uncharacterized protein</fullName>
    </submittedName>
</protein>
<dbReference type="RefSeq" id="WP_213411799.1">
    <property type="nucleotide sequence ID" value="NZ_BOVK01000022.1"/>
</dbReference>
<organism evidence="2 3">
    <name type="scientific">Xylanibacillus composti</name>
    <dbReference type="NCBI Taxonomy" id="1572762"/>
    <lineage>
        <taxon>Bacteria</taxon>
        <taxon>Bacillati</taxon>
        <taxon>Bacillota</taxon>
        <taxon>Bacilli</taxon>
        <taxon>Bacillales</taxon>
        <taxon>Paenibacillaceae</taxon>
        <taxon>Xylanibacillus</taxon>
    </lineage>
</organism>
<accession>A0A8J4H5R5</accession>
<dbReference type="GO" id="GO:0009847">
    <property type="term" value="P:spore germination"/>
    <property type="evidence" value="ECO:0007669"/>
    <property type="project" value="InterPro"/>
</dbReference>
<dbReference type="Proteomes" id="UP000677918">
    <property type="component" value="Unassembled WGS sequence"/>
</dbReference>
<name>A0A8J4H5R5_9BACL</name>